<accession>A0ABR8KKI9</accession>
<evidence type="ECO:0000313" key="2">
    <source>
        <dbReference type="Proteomes" id="UP000637383"/>
    </source>
</evidence>
<dbReference type="EMBL" id="JACJTU010000077">
    <property type="protein sequence ID" value="MBD2739293.1"/>
    <property type="molecule type" value="Genomic_DNA"/>
</dbReference>
<organism evidence="1 2">
    <name type="scientific">Nostoc paludosum FACHB-159</name>
    <dbReference type="NCBI Taxonomy" id="2692908"/>
    <lineage>
        <taxon>Bacteria</taxon>
        <taxon>Bacillati</taxon>
        <taxon>Cyanobacteriota</taxon>
        <taxon>Cyanophyceae</taxon>
        <taxon>Nostocales</taxon>
        <taxon>Nostocaceae</taxon>
        <taxon>Nostoc</taxon>
    </lineage>
</organism>
<dbReference type="RefSeq" id="WP_190959805.1">
    <property type="nucleotide sequence ID" value="NZ_JACJTU010000077.1"/>
</dbReference>
<gene>
    <name evidence="1" type="ORF">H6H03_36470</name>
</gene>
<protein>
    <recommendedName>
        <fullName evidence="3">Restriction endonuclease subunit R</fullName>
    </recommendedName>
</protein>
<proteinExistence type="predicted"/>
<comment type="caution">
    <text evidence="1">The sequence shown here is derived from an EMBL/GenBank/DDBJ whole genome shotgun (WGS) entry which is preliminary data.</text>
</comment>
<dbReference type="Proteomes" id="UP000637383">
    <property type="component" value="Unassembled WGS sequence"/>
</dbReference>
<name>A0ABR8KKI9_9NOSO</name>
<sequence length="198" mass="21974">MSYSDFTLKKVKAEFNLTIVERPTFVEEVEPITPSELLSTFLEKHLPLALAVNTEKARSEWLISPILLEIKDTLSNHISLFSGTDFTVDSSLGLNGVCDFLISKSTEQLFIEAPAVVIVEAKREDLNAGLGQCIASMIAAQKFNEQNHTQVPTIYGSVTTGDRWKFLKLEETIVTIGLLEYNIPPVNHLLGMLTSFVS</sequence>
<keyword evidence="2" id="KW-1185">Reference proteome</keyword>
<reference evidence="1 2" key="1">
    <citation type="journal article" date="2020" name="ISME J.">
        <title>Comparative genomics reveals insights into cyanobacterial evolution and habitat adaptation.</title>
        <authorList>
            <person name="Chen M.Y."/>
            <person name="Teng W.K."/>
            <person name="Zhao L."/>
            <person name="Hu C.X."/>
            <person name="Zhou Y.K."/>
            <person name="Han B.P."/>
            <person name="Song L.R."/>
            <person name="Shu W.S."/>
        </authorList>
    </citation>
    <scope>NUCLEOTIDE SEQUENCE [LARGE SCALE GENOMIC DNA]</scope>
    <source>
        <strain evidence="1 2">FACHB-159</strain>
    </source>
</reference>
<evidence type="ECO:0000313" key="1">
    <source>
        <dbReference type="EMBL" id="MBD2739293.1"/>
    </source>
</evidence>
<evidence type="ECO:0008006" key="3">
    <source>
        <dbReference type="Google" id="ProtNLM"/>
    </source>
</evidence>